<dbReference type="RefSeq" id="WP_186858932.1">
    <property type="nucleotide sequence ID" value="NZ_JACOON010000008.1"/>
</dbReference>
<comment type="caution">
    <text evidence="2">The sequence shown here is derived from an EMBL/GenBank/DDBJ whole genome shotgun (WGS) entry which is preliminary data.</text>
</comment>
<dbReference type="Proteomes" id="UP000606889">
    <property type="component" value="Unassembled WGS sequence"/>
</dbReference>
<feature type="transmembrane region" description="Helical" evidence="1">
    <location>
        <begin position="48"/>
        <end position="67"/>
    </location>
</feature>
<keyword evidence="1" id="KW-1133">Transmembrane helix</keyword>
<feature type="transmembrane region" description="Helical" evidence="1">
    <location>
        <begin position="14"/>
        <end position="42"/>
    </location>
</feature>
<accession>A0ABR7EI78</accession>
<keyword evidence="1" id="KW-0472">Membrane</keyword>
<dbReference type="EMBL" id="JACOON010000008">
    <property type="protein sequence ID" value="MBC5649482.1"/>
    <property type="molecule type" value="Genomic_DNA"/>
</dbReference>
<feature type="transmembrane region" description="Helical" evidence="1">
    <location>
        <begin position="88"/>
        <end position="111"/>
    </location>
</feature>
<protein>
    <recommendedName>
        <fullName evidence="4">DUF2798 domain-containing protein</fullName>
    </recommendedName>
</protein>
<proteinExistence type="predicted"/>
<keyword evidence="3" id="KW-1185">Reference proteome</keyword>
<feature type="transmembrane region" description="Helical" evidence="1">
    <location>
        <begin position="131"/>
        <end position="155"/>
    </location>
</feature>
<gene>
    <name evidence="2" type="ORF">H8S18_14130</name>
</gene>
<evidence type="ECO:0008006" key="4">
    <source>
        <dbReference type="Google" id="ProtNLM"/>
    </source>
</evidence>
<keyword evidence="1" id="KW-0812">Transmembrane</keyword>
<reference evidence="2 3" key="1">
    <citation type="submission" date="2020-08" db="EMBL/GenBank/DDBJ databases">
        <title>Genome public.</title>
        <authorList>
            <person name="Liu C."/>
            <person name="Sun Q."/>
        </authorList>
    </citation>
    <scope>NUCLEOTIDE SEQUENCE [LARGE SCALE GENOMIC DNA]</scope>
    <source>
        <strain evidence="2 3">NSJ-35</strain>
    </source>
</reference>
<evidence type="ECO:0000313" key="2">
    <source>
        <dbReference type="EMBL" id="MBC5649482.1"/>
    </source>
</evidence>
<organism evidence="2 3">
    <name type="scientific">Christensenella tenuis</name>
    <dbReference type="NCBI Taxonomy" id="2763033"/>
    <lineage>
        <taxon>Bacteria</taxon>
        <taxon>Bacillati</taxon>
        <taxon>Bacillota</taxon>
        <taxon>Clostridia</taxon>
        <taxon>Christensenellales</taxon>
        <taxon>Christensenellaceae</taxon>
        <taxon>Christensenella</taxon>
    </lineage>
</organism>
<sequence>MEFYMKLPRSKKEFAIFLGIVSIISVNIIAPLITCFEAGFYLSVWQDVLTVLPFIWMSVIGAVLLTYMPAEKLTSIIVSKKDSFHAQIIVNTLCTVFLMSILLTIIGIWIGTRSITLEPIRLFFYKWPHNFAISLFVELCIAQPAARLAILKLHLWKDAKKAKER</sequence>
<name>A0ABR7EI78_9FIRM</name>
<evidence type="ECO:0000313" key="3">
    <source>
        <dbReference type="Proteomes" id="UP000606889"/>
    </source>
</evidence>
<evidence type="ECO:0000256" key="1">
    <source>
        <dbReference type="SAM" id="Phobius"/>
    </source>
</evidence>